<keyword evidence="2 6" id="KW-0032">Aminotransferase</keyword>
<dbReference type="InterPro" id="IPR050103">
    <property type="entry name" value="Class-III_PLP-dep_AT"/>
</dbReference>
<accession>A0A0G0KG89</accession>
<dbReference type="Gene3D" id="3.90.1150.10">
    <property type="entry name" value="Aspartate Aminotransferase, domain 1"/>
    <property type="match status" value="1"/>
</dbReference>
<dbReference type="GO" id="GO:0030170">
    <property type="term" value="F:pyridoxal phosphate binding"/>
    <property type="evidence" value="ECO:0007669"/>
    <property type="project" value="InterPro"/>
</dbReference>
<organism evidence="6 7">
    <name type="scientific">Candidatus Woesebacteria bacterium GW2011_GWB1_38_5b</name>
    <dbReference type="NCBI Taxonomy" id="1618569"/>
    <lineage>
        <taxon>Bacteria</taxon>
        <taxon>Candidatus Woeseibacteriota</taxon>
    </lineage>
</organism>
<keyword evidence="3 6" id="KW-0808">Transferase</keyword>
<dbReference type="PANTHER" id="PTHR11986:SF79">
    <property type="entry name" value="ACETYLORNITHINE AMINOTRANSFERASE, MITOCHONDRIAL"/>
    <property type="match status" value="1"/>
</dbReference>
<evidence type="ECO:0000256" key="1">
    <source>
        <dbReference type="ARBA" id="ARBA00001933"/>
    </source>
</evidence>
<dbReference type="AlphaFoldDB" id="A0A0G0KG89"/>
<comment type="caution">
    <text evidence="6">The sequence shown here is derived from an EMBL/GenBank/DDBJ whole genome shotgun (WGS) entry which is preliminary data.</text>
</comment>
<dbReference type="InterPro" id="IPR015421">
    <property type="entry name" value="PyrdxlP-dep_Trfase_major"/>
</dbReference>
<dbReference type="CDD" id="cd00610">
    <property type="entry name" value="OAT_like"/>
    <property type="match status" value="1"/>
</dbReference>
<dbReference type="Proteomes" id="UP000034181">
    <property type="component" value="Unassembled WGS sequence"/>
</dbReference>
<comment type="similarity">
    <text evidence="5">Belongs to the class-III pyridoxal-phosphate-dependent aminotransferase family.</text>
</comment>
<dbReference type="EMBL" id="LBUZ01000030">
    <property type="protein sequence ID" value="KKQ74535.1"/>
    <property type="molecule type" value="Genomic_DNA"/>
</dbReference>
<dbReference type="PANTHER" id="PTHR11986">
    <property type="entry name" value="AMINOTRANSFERASE CLASS III"/>
    <property type="match status" value="1"/>
</dbReference>
<dbReference type="Gene3D" id="3.40.640.10">
    <property type="entry name" value="Type I PLP-dependent aspartate aminotransferase-like (Major domain)"/>
    <property type="match status" value="1"/>
</dbReference>
<dbReference type="Pfam" id="PF00202">
    <property type="entry name" value="Aminotran_3"/>
    <property type="match status" value="1"/>
</dbReference>
<dbReference type="InterPro" id="IPR015424">
    <property type="entry name" value="PyrdxlP-dep_Trfase"/>
</dbReference>
<sequence length="413" mass="45803">MIKHHIVYNPVVDWRFDLSKAEGPFLWDSNNKRYIDFSSGWNTTNLGWNNPEVNQAVAEQTKKNVYAPMWTADEIQSRYAEELTNSFPQKLDAVCRATGGTEANEMALKIARAVTSRQRIVSFAHTYHGQSFGTLALGFIPSYVKQIAPLVPEFIQLDYPNAYAGKSEEEVLSAFLKILEDHLKTEKIAAVFTEPGLITGWGSMLVAPKGYLTQVRKLTEKYGTLLVVDEVGSGFSRTGKLFGIEHEGVVPDIVTLAKGISNGAGAIGAVVTNSKLVEKHIGEFKPTSTFGWTPLTCAAALKTLEIHKRDKVWEETDRKGQFVKEKLERELSENPNMRNLRGWGLEIAFDISQDNKKGEDNSELSTTIVNRCFERGLHLADAGDCIQLMPPLTIGDDVLGEGIDILVGVIKEL</sequence>
<name>A0A0G0KG89_9BACT</name>
<comment type="cofactor">
    <cofactor evidence="1">
        <name>pyridoxal 5'-phosphate</name>
        <dbReference type="ChEBI" id="CHEBI:597326"/>
    </cofactor>
</comment>
<dbReference type="GO" id="GO:0008483">
    <property type="term" value="F:transaminase activity"/>
    <property type="evidence" value="ECO:0007669"/>
    <property type="project" value="UniProtKB-KW"/>
</dbReference>
<evidence type="ECO:0000256" key="4">
    <source>
        <dbReference type="ARBA" id="ARBA00022898"/>
    </source>
</evidence>
<dbReference type="PROSITE" id="PS00600">
    <property type="entry name" value="AA_TRANSFER_CLASS_3"/>
    <property type="match status" value="1"/>
</dbReference>
<evidence type="ECO:0000313" key="7">
    <source>
        <dbReference type="Proteomes" id="UP000034181"/>
    </source>
</evidence>
<reference evidence="6 7" key="1">
    <citation type="journal article" date="2015" name="Nature">
        <title>rRNA introns, odd ribosomes, and small enigmatic genomes across a large radiation of phyla.</title>
        <authorList>
            <person name="Brown C.T."/>
            <person name="Hug L.A."/>
            <person name="Thomas B.C."/>
            <person name="Sharon I."/>
            <person name="Castelle C.J."/>
            <person name="Singh A."/>
            <person name="Wilkins M.J."/>
            <person name="Williams K.H."/>
            <person name="Banfield J.F."/>
        </authorList>
    </citation>
    <scope>NUCLEOTIDE SEQUENCE [LARGE SCALE GENOMIC DNA]</scope>
</reference>
<evidence type="ECO:0000256" key="2">
    <source>
        <dbReference type="ARBA" id="ARBA00022576"/>
    </source>
</evidence>
<dbReference type="PIRSF" id="PIRSF000521">
    <property type="entry name" value="Transaminase_4ab_Lys_Orn"/>
    <property type="match status" value="1"/>
</dbReference>
<evidence type="ECO:0000313" key="6">
    <source>
        <dbReference type="EMBL" id="KKQ74535.1"/>
    </source>
</evidence>
<protein>
    <submittedName>
        <fullName evidence="6">Aminotransferase class-III</fullName>
    </submittedName>
</protein>
<dbReference type="InterPro" id="IPR005814">
    <property type="entry name" value="Aminotrans_3"/>
</dbReference>
<dbReference type="InterPro" id="IPR049704">
    <property type="entry name" value="Aminotrans_3_PPA_site"/>
</dbReference>
<dbReference type="FunFam" id="3.40.640.10:FF:000004">
    <property type="entry name" value="Acetylornithine aminotransferase"/>
    <property type="match status" value="1"/>
</dbReference>
<evidence type="ECO:0000256" key="3">
    <source>
        <dbReference type="ARBA" id="ARBA00022679"/>
    </source>
</evidence>
<dbReference type="InterPro" id="IPR015422">
    <property type="entry name" value="PyrdxlP-dep_Trfase_small"/>
</dbReference>
<dbReference type="SUPFAM" id="SSF53383">
    <property type="entry name" value="PLP-dependent transferases"/>
    <property type="match status" value="1"/>
</dbReference>
<proteinExistence type="inferred from homology"/>
<dbReference type="GO" id="GO:0042802">
    <property type="term" value="F:identical protein binding"/>
    <property type="evidence" value="ECO:0007669"/>
    <property type="project" value="TreeGrafter"/>
</dbReference>
<gene>
    <name evidence="6" type="ORF">US96_C0030G0015</name>
</gene>
<keyword evidence="4 5" id="KW-0663">Pyridoxal phosphate</keyword>
<evidence type="ECO:0000256" key="5">
    <source>
        <dbReference type="RuleBase" id="RU003560"/>
    </source>
</evidence>